<evidence type="ECO:0000256" key="3">
    <source>
        <dbReference type="ARBA" id="ARBA00022679"/>
    </source>
</evidence>
<dbReference type="Proteomes" id="UP000239089">
    <property type="component" value="Unassembled WGS sequence"/>
</dbReference>
<keyword evidence="4" id="KW-0812">Transmembrane</keyword>
<dbReference type="CDD" id="cd04187">
    <property type="entry name" value="DPM1_like_bac"/>
    <property type="match status" value="1"/>
</dbReference>
<name>A0A2S6MZ65_9HYPH</name>
<accession>A0A2S6MZ65</accession>
<evidence type="ECO:0000259" key="7">
    <source>
        <dbReference type="Pfam" id="PF00535"/>
    </source>
</evidence>
<organism evidence="8 9">
    <name type="scientific">Rhodoblastus sphagnicola</name>
    <dbReference type="NCBI Taxonomy" id="333368"/>
    <lineage>
        <taxon>Bacteria</taxon>
        <taxon>Pseudomonadati</taxon>
        <taxon>Pseudomonadota</taxon>
        <taxon>Alphaproteobacteria</taxon>
        <taxon>Hyphomicrobiales</taxon>
        <taxon>Rhodoblastaceae</taxon>
        <taxon>Rhodoblastus</taxon>
    </lineage>
</organism>
<dbReference type="InterPro" id="IPR050256">
    <property type="entry name" value="Glycosyltransferase_2"/>
</dbReference>
<dbReference type="PANTHER" id="PTHR48090:SF1">
    <property type="entry name" value="PROPHAGE BACTOPRENOL GLUCOSYL TRANSFERASE HOMOLOG"/>
    <property type="match status" value="1"/>
</dbReference>
<keyword evidence="2" id="KW-0328">Glycosyltransferase</keyword>
<feature type="domain" description="Glycosyltransferase 2-like" evidence="7">
    <location>
        <begin position="5"/>
        <end position="136"/>
    </location>
</feature>
<keyword evidence="5" id="KW-1133">Transmembrane helix</keyword>
<dbReference type="InterPro" id="IPR029044">
    <property type="entry name" value="Nucleotide-diphossugar_trans"/>
</dbReference>
<comment type="caution">
    <text evidence="8">The sequence shown here is derived from an EMBL/GenBank/DDBJ whole genome shotgun (WGS) entry which is preliminary data.</text>
</comment>
<protein>
    <recommendedName>
        <fullName evidence="7">Glycosyltransferase 2-like domain-containing protein</fullName>
    </recommendedName>
</protein>
<dbReference type="SUPFAM" id="SSF53448">
    <property type="entry name" value="Nucleotide-diphospho-sugar transferases"/>
    <property type="match status" value="1"/>
</dbReference>
<dbReference type="Gene3D" id="3.90.550.10">
    <property type="entry name" value="Spore Coat Polysaccharide Biosynthesis Protein SpsA, Chain A"/>
    <property type="match status" value="1"/>
</dbReference>
<keyword evidence="9" id="KW-1185">Reference proteome</keyword>
<evidence type="ECO:0000313" key="9">
    <source>
        <dbReference type="Proteomes" id="UP000239089"/>
    </source>
</evidence>
<dbReference type="AlphaFoldDB" id="A0A2S6MZ65"/>
<keyword evidence="3" id="KW-0808">Transferase</keyword>
<reference evidence="8 9" key="1">
    <citation type="journal article" date="2018" name="Arch. Microbiol.">
        <title>New insights into the metabolic potential of the phototrophic purple bacterium Rhodopila globiformis DSM 161(T) from its draft genome sequence and evidence for a vanadium-dependent nitrogenase.</title>
        <authorList>
            <person name="Imhoff J.F."/>
            <person name="Rahn T."/>
            <person name="Kunzel S."/>
            <person name="Neulinger S.C."/>
        </authorList>
    </citation>
    <scope>NUCLEOTIDE SEQUENCE [LARGE SCALE GENOMIC DNA]</scope>
    <source>
        <strain evidence="8 9">DSM 16996</strain>
    </source>
</reference>
<dbReference type="EMBL" id="NHSJ01000121">
    <property type="protein sequence ID" value="PPQ27639.1"/>
    <property type="molecule type" value="Genomic_DNA"/>
</dbReference>
<evidence type="ECO:0000256" key="4">
    <source>
        <dbReference type="ARBA" id="ARBA00022692"/>
    </source>
</evidence>
<evidence type="ECO:0000256" key="2">
    <source>
        <dbReference type="ARBA" id="ARBA00022676"/>
    </source>
</evidence>
<dbReference type="OrthoDB" id="9807795at2"/>
<dbReference type="PANTHER" id="PTHR48090">
    <property type="entry name" value="UNDECAPRENYL-PHOSPHATE 4-DEOXY-4-FORMAMIDO-L-ARABINOSE TRANSFERASE-RELATED"/>
    <property type="match status" value="1"/>
</dbReference>
<evidence type="ECO:0000256" key="6">
    <source>
        <dbReference type="ARBA" id="ARBA00023136"/>
    </source>
</evidence>
<gene>
    <name evidence="8" type="ORF">CCR94_19375</name>
</gene>
<sequence length="311" mass="34881">MKTISIVTPCYNEEAGIAECHEACRKVMESELSNYAYEHIFIDNCSTDRTVAILKEIAARDKRVKIIVNARNFGPQRSPHHATLQAGGDAVTTVLADLQTPPSILPAMVRQWEAGYKAVIAVRRGATEGFFIGLARKTFYALIKRLSKIEQIPNFMGYGLYDRQFMDVVRTLYEPEPYFRGLVSEIGFERAIVEYDQPERKHGKSRHSLFDLIDFALIGLTTFSKAPMRLMTVIGFVVAGLSLLSAFVYLCVKLLFWSQVPIGVTPILLATFFLGAVQLLALGLLGEYVGLLLQYARGFPLVVEKERVNFD</sequence>
<dbReference type="InterPro" id="IPR001173">
    <property type="entry name" value="Glyco_trans_2-like"/>
</dbReference>
<evidence type="ECO:0000256" key="5">
    <source>
        <dbReference type="ARBA" id="ARBA00022989"/>
    </source>
</evidence>
<comment type="subcellular location">
    <subcellularLocation>
        <location evidence="1">Membrane</location>
        <topology evidence="1">Multi-pass membrane protein</topology>
    </subcellularLocation>
</comment>
<dbReference type="GO" id="GO:0005886">
    <property type="term" value="C:plasma membrane"/>
    <property type="evidence" value="ECO:0007669"/>
    <property type="project" value="TreeGrafter"/>
</dbReference>
<evidence type="ECO:0000256" key="1">
    <source>
        <dbReference type="ARBA" id="ARBA00004141"/>
    </source>
</evidence>
<keyword evidence="6" id="KW-0472">Membrane</keyword>
<evidence type="ECO:0000313" key="8">
    <source>
        <dbReference type="EMBL" id="PPQ27639.1"/>
    </source>
</evidence>
<dbReference type="GO" id="GO:0016757">
    <property type="term" value="F:glycosyltransferase activity"/>
    <property type="evidence" value="ECO:0007669"/>
    <property type="project" value="UniProtKB-KW"/>
</dbReference>
<proteinExistence type="predicted"/>
<dbReference type="RefSeq" id="WP_104509477.1">
    <property type="nucleotide sequence ID" value="NZ_JACIGC010000008.1"/>
</dbReference>
<dbReference type="Pfam" id="PF00535">
    <property type="entry name" value="Glycos_transf_2"/>
    <property type="match status" value="1"/>
</dbReference>